<name>A0ABN2CJC6_9ACTN</name>
<dbReference type="Gene3D" id="3.20.20.20">
    <property type="entry name" value="Dihydropteroate synthase-like"/>
    <property type="match status" value="1"/>
</dbReference>
<dbReference type="PANTHER" id="PTHR20941:SF1">
    <property type="entry name" value="FOLIC ACID SYNTHESIS PROTEIN FOL1"/>
    <property type="match status" value="1"/>
</dbReference>
<dbReference type="InterPro" id="IPR000489">
    <property type="entry name" value="Pterin-binding_dom"/>
</dbReference>
<sequence>MPVLISPSRKSFLRALTDRDLVDIGPATLAAELYAAAQGADFIRTHDVAALSDALTIFAALAKHHDGS</sequence>
<dbReference type="SUPFAM" id="SSF51717">
    <property type="entry name" value="Dihydropteroate synthetase-like"/>
    <property type="match status" value="1"/>
</dbReference>
<keyword evidence="3" id="KW-1185">Reference proteome</keyword>
<evidence type="ECO:0000313" key="2">
    <source>
        <dbReference type="EMBL" id="GAA1559649.1"/>
    </source>
</evidence>
<comment type="caution">
    <text evidence="2">The sequence shown here is derived from an EMBL/GenBank/DDBJ whole genome shotgun (WGS) entry which is preliminary data.</text>
</comment>
<dbReference type="PROSITE" id="PS50972">
    <property type="entry name" value="PTERIN_BINDING"/>
    <property type="match status" value="1"/>
</dbReference>
<proteinExistence type="predicted"/>
<protein>
    <recommendedName>
        <fullName evidence="1">Pterin-binding domain-containing protein</fullName>
    </recommendedName>
</protein>
<feature type="domain" description="Pterin-binding" evidence="1">
    <location>
        <begin position="1"/>
        <end position="56"/>
    </location>
</feature>
<dbReference type="InterPro" id="IPR045031">
    <property type="entry name" value="DHP_synth-like"/>
</dbReference>
<dbReference type="InterPro" id="IPR011005">
    <property type="entry name" value="Dihydropteroate_synth-like_sf"/>
</dbReference>
<organism evidence="2 3">
    <name type="scientific">Kribbella hippodromi</name>
    <dbReference type="NCBI Taxonomy" id="434347"/>
    <lineage>
        <taxon>Bacteria</taxon>
        <taxon>Bacillati</taxon>
        <taxon>Actinomycetota</taxon>
        <taxon>Actinomycetes</taxon>
        <taxon>Propionibacteriales</taxon>
        <taxon>Kribbellaceae</taxon>
        <taxon>Kribbella</taxon>
    </lineage>
</organism>
<evidence type="ECO:0000313" key="3">
    <source>
        <dbReference type="Proteomes" id="UP001501705"/>
    </source>
</evidence>
<accession>A0ABN2CJC6</accession>
<dbReference type="Proteomes" id="UP001501705">
    <property type="component" value="Unassembled WGS sequence"/>
</dbReference>
<reference evidence="2 3" key="1">
    <citation type="journal article" date="2019" name="Int. J. Syst. Evol. Microbiol.">
        <title>The Global Catalogue of Microorganisms (GCM) 10K type strain sequencing project: providing services to taxonomists for standard genome sequencing and annotation.</title>
        <authorList>
            <consortium name="The Broad Institute Genomics Platform"/>
            <consortium name="The Broad Institute Genome Sequencing Center for Infectious Disease"/>
            <person name="Wu L."/>
            <person name="Ma J."/>
        </authorList>
    </citation>
    <scope>NUCLEOTIDE SEQUENCE [LARGE SCALE GENOMIC DNA]</scope>
    <source>
        <strain evidence="2 3">JCM 15572</strain>
    </source>
</reference>
<dbReference type="EMBL" id="BAAAPH010000004">
    <property type="protein sequence ID" value="GAA1559649.1"/>
    <property type="molecule type" value="Genomic_DNA"/>
</dbReference>
<gene>
    <name evidence="2" type="ORF">GCM10009804_15610</name>
</gene>
<dbReference type="PANTHER" id="PTHR20941">
    <property type="entry name" value="FOLATE SYNTHESIS PROTEINS"/>
    <property type="match status" value="1"/>
</dbReference>
<evidence type="ECO:0000259" key="1">
    <source>
        <dbReference type="PROSITE" id="PS50972"/>
    </source>
</evidence>